<dbReference type="Proteomes" id="UP000789405">
    <property type="component" value="Unassembled WGS sequence"/>
</dbReference>
<feature type="region of interest" description="Disordered" evidence="2">
    <location>
        <begin position="1"/>
        <end position="36"/>
    </location>
</feature>
<evidence type="ECO:0000313" key="4">
    <source>
        <dbReference type="Proteomes" id="UP000789405"/>
    </source>
</evidence>
<name>A0A9N9GVC4_9GLOM</name>
<organism evidence="3 4">
    <name type="scientific">Dentiscutata erythropus</name>
    <dbReference type="NCBI Taxonomy" id="1348616"/>
    <lineage>
        <taxon>Eukaryota</taxon>
        <taxon>Fungi</taxon>
        <taxon>Fungi incertae sedis</taxon>
        <taxon>Mucoromycota</taxon>
        <taxon>Glomeromycotina</taxon>
        <taxon>Glomeromycetes</taxon>
        <taxon>Diversisporales</taxon>
        <taxon>Gigasporaceae</taxon>
        <taxon>Dentiscutata</taxon>
    </lineage>
</organism>
<dbReference type="AlphaFoldDB" id="A0A9N9GVC4"/>
<keyword evidence="4" id="KW-1185">Reference proteome</keyword>
<keyword evidence="1" id="KW-0175">Coiled coil</keyword>
<dbReference type="EMBL" id="CAJVPY010004784">
    <property type="protein sequence ID" value="CAG8627972.1"/>
    <property type="molecule type" value="Genomic_DNA"/>
</dbReference>
<protein>
    <submittedName>
        <fullName evidence="3">12895_t:CDS:1</fullName>
    </submittedName>
</protein>
<feature type="coiled-coil region" evidence="1">
    <location>
        <begin position="63"/>
        <end position="231"/>
    </location>
</feature>
<comment type="caution">
    <text evidence="3">The sequence shown here is derived from an EMBL/GenBank/DDBJ whole genome shotgun (WGS) entry which is preliminary data.</text>
</comment>
<feature type="compositionally biased region" description="Basic and acidic residues" evidence="2">
    <location>
        <begin position="26"/>
        <end position="36"/>
    </location>
</feature>
<reference evidence="3" key="1">
    <citation type="submission" date="2021-06" db="EMBL/GenBank/DDBJ databases">
        <authorList>
            <person name="Kallberg Y."/>
            <person name="Tangrot J."/>
            <person name="Rosling A."/>
        </authorList>
    </citation>
    <scope>NUCLEOTIDE SEQUENCE</scope>
    <source>
        <strain evidence="3">MA453B</strain>
    </source>
</reference>
<accession>A0A9N9GVC4</accession>
<proteinExistence type="predicted"/>
<gene>
    <name evidence="3" type="ORF">DERYTH_LOCUS8996</name>
</gene>
<evidence type="ECO:0000256" key="1">
    <source>
        <dbReference type="SAM" id="Coils"/>
    </source>
</evidence>
<sequence length="287" mass="33693">MPREVFPFNKSNNNEDGKSSRSLKRSHFEAEDNESDRKANNYSLDYDSLIQELASIIIKVGILKEKEHKLVEIELYLEEETKKNEVLQEYSSLAINKLNEERAVLERKVEALEKVDKKNEVFQKIVSKLEKEKENLEKQVETLERAVLELKDNLVAKDYAIWQNTLNRLKAKNKDLLLKLEELYNKLERIYTDGIDIDVIPIQSLKNAEHLNNLLEALQNRSEKYNEALSKLFGYNFEFYENKSVRLTLLFFDDSNYFIFKLDKNEKMQLAGGSPKFIESLENHSAF</sequence>
<evidence type="ECO:0000313" key="3">
    <source>
        <dbReference type="EMBL" id="CAG8627972.1"/>
    </source>
</evidence>
<evidence type="ECO:0000256" key="2">
    <source>
        <dbReference type="SAM" id="MobiDB-lite"/>
    </source>
</evidence>